<dbReference type="EMBL" id="CAXDID020000486">
    <property type="protein sequence ID" value="CAL6096493.1"/>
    <property type="molecule type" value="Genomic_DNA"/>
</dbReference>
<evidence type="ECO:0000313" key="2">
    <source>
        <dbReference type="EMBL" id="CAI9921803.1"/>
    </source>
</evidence>
<reference evidence="1" key="1">
    <citation type="submission" date="2023-06" db="EMBL/GenBank/DDBJ databases">
        <authorList>
            <person name="Kurt Z."/>
        </authorList>
    </citation>
    <scope>NUCLEOTIDE SEQUENCE</scope>
</reference>
<sequence length="481" mass="57130">MIKNIYLDQSYYKSFDSQQSDKQLSYHDQKVSSICVLENNIQYLKSTVFQFLNTDYRNQQLYIVYRSNSNAIRYFHYHLFIQHVKNRIKIVPVFKDYDVIQIENLFIVKADENATDEEIMNTILKLSDAEYFCSWSSTAFHDASRVSLQMKQMELENTNVSVLKQVPTYHYEDGSVTLNEDPEQQLETILFRRQCLENVGQFSSIKDLALQIAQRNAVSYVSSETAYLDLSDKYTKSKVVLDESASKHLVNLARPKQRFDAVISLGAWCQVSLMAEWRQLYSVQSPFIGFGFFQWERLLDVLESNFSNYWEKENMEFGKATPFFSFKYNDERPIHHVYDNHYNMFSCHHFDECDCTVDRLVPYQQFKIDLNRRIDNFRQQCLSNRSVLFNLKIFNKNVSSTTISESQLLRLVNILNQFRNGNYFELRISVPPFLFEETVRIIRSTNLNIKAIPWTEEWNQDPYEKEWAFMYDDVTLSYRQT</sequence>
<proteinExistence type="predicted"/>
<protein>
    <submittedName>
        <fullName evidence="1 3">Papain-like cysteine peptidase (DUF1796)</fullName>
    </submittedName>
</protein>
<dbReference type="EMBL" id="CATOUU010000233">
    <property type="protein sequence ID" value="CAI9921803.1"/>
    <property type="molecule type" value="Genomic_DNA"/>
</dbReference>
<dbReference type="Pfam" id="PF08795">
    <property type="entry name" value="DUF1796"/>
    <property type="match status" value="1"/>
</dbReference>
<dbReference type="Proteomes" id="UP001642409">
    <property type="component" value="Unassembled WGS sequence"/>
</dbReference>
<reference evidence="3 5" key="2">
    <citation type="submission" date="2024-07" db="EMBL/GenBank/DDBJ databases">
        <authorList>
            <person name="Akdeniz Z."/>
        </authorList>
    </citation>
    <scope>NUCLEOTIDE SEQUENCE [LARGE SCALE GENOMIC DNA]</scope>
</reference>
<evidence type="ECO:0000313" key="3">
    <source>
        <dbReference type="EMBL" id="CAL6096493.1"/>
    </source>
</evidence>
<accession>A0AA86TIN7</accession>
<dbReference type="EMBL" id="CAXDID020000947">
    <property type="protein sequence ID" value="CAL6116056.1"/>
    <property type="molecule type" value="Genomic_DNA"/>
</dbReference>
<comment type="caution">
    <text evidence="1">The sequence shown here is derived from an EMBL/GenBank/DDBJ whole genome shotgun (WGS) entry which is preliminary data.</text>
</comment>
<dbReference type="EMBL" id="CATOUU010000045">
    <property type="protein sequence ID" value="CAI9914218.1"/>
    <property type="molecule type" value="Genomic_DNA"/>
</dbReference>
<evidence type="ECO:0000313" key="5">
    <source>
        <dbReference type="Proteomes" id="UP001642409"/>
    </source>
</evidence>
<gene>
    <name evidence="1" type="ORF">HINF_LOCUS1863</name>
    <name evidence="3" type="ORF">HINF_LOCUS68456</name>
    <name evidence="4" type="ORF">HINF_LOCUS78896</name>
    <name evidence="2" type="ORF">HINF_LOCUS9448</name>
</gene>
<keyword evidence="5" id="KW-1185">Reference proteome</keyword>
<evidence type="ECO:0000313" key="1">
    <source>
        <dbReference type="EMBL" id="CAI9914218.1"/>
    </source>
</evidence>
<evidence type="ECO:0000313" key="4">
    <source>
        <dbReference type="EMBL" id="CAL6116056.1"/>
    </source>
</evidence>
<dbReference type="AlphaFoldDB" id="A0AA86TIN7"/>
<dbReference type="InterPro" id="IPR014903">
    <property type="entry name" value="DUF1796"/>
</dbReference>
<name>A0AA86TIN7_9EUKA</name>
<organism evidence="1">
    <name type="scientific">Hexamita inflata</name>
    <dbReference type="NCBI Taxonomy" id="28002"/>
    <lineage>
        <taxon>Eukaryota</taxon>
        <taxon>Metamonada</taxon>
        <taxon>Diplomonadida</taxon>
        <taxon>Hexamitidae</taxon>
        <taxon>Hexamitinae</taxon>
        <taxon>Hexamita</taxon>
    </lineage>
</organism>